<dbReference type="EMBL" id="JBHTIS010001664">
    <property type="protein sequence ID" value="MFD1048559.1"/>
    <property type="molecule type" value="Genomic_DNA"/>
</dbReference>
<dbReference type="SUPFAM" id="SSF52980">
    <property type="entry name" value="Restriction endonuclease-like"/>
    <property type="match status" value="1"/>
</dbReference>
<dbReference type="GO" id="GO:0004519">
    <property type="term" value="F:endonuclease activity"/>
    <property type="evidence" value="ECO:0007669"/>
    <property type="project" value="UniProtKB-KW"/>
</dbReference>
<evidence type="ECO:0000313" key="2">
    <source>
        <dbReference type="EMBL" id="MFD1048559.1"/>
    </source>
</evidence>
<dbReference type="Pfam" id="PF05685">
    <property type="entry name" value="Uma2"/>
    <property type="match status" value="1"/>
</dbReference>
<dbReference type="InterPro" id="IPR011335">
    <property type="entry name" value="Restrct_endonuc-II-like"/>
</dbReference>
<keyword evidence="2" id="KW-0540">Nuclease</keyword>
<sequence>MAAPASHGFNPLTEFEGRWTTALAELYLPVEGLPPAKYECVDGNLILSPRESYANSFAAMKLGYLTFDAAIKAQLRAVGALNVMITEQRWIEPDFNVVRPGQDGIWIDANEVVMTGEFVSPTSRTRDHIDKPAICAAAGIPYYMTIEISSADKTVRIKLWKLVGGRYRPLRVADAGERFETDEPFPMSFDPVELLDL</sequence>
<feature type="domain" description="Putative restriction endonuclease" evidence="1">
    <location>
        <begin position="34"/>
        <end position="189"/>
    </location>
</feature>
<organism evidence="2 3">
    <name type="scientific">Kibdelosporangium lantanae</name>
    <dbReference type="NCBI Taxonomy" id="1497396"/>
    <lineage>
        <taxon>Bacteria</taxon>
        <taxon>Bacillati</taxon>
        <taxon>Actinomycetota</taxon>
        <taxon>Actinomycetes</taxon>
        <taxon>Pseudonocardiales</taxon>
        <taxon>Pseudonocardiaceae</taxon>
        <taxon>Kibdelosporangium</taxon>
    </lineage>
</organism>
<reference evidence="3" key="1">
    <citation type="journal article" date="2019" name="Int. J. Syst. Evol. Microbiol.">
        <title>The Global Catalogue of Microorganisms (GCM) 10K type strain sequencing project: providing services to taxonomists for standard genome sequencing and annotation.</title>
        <authorList>
            <consortium name="The Broad Institute Genomics Platform"/>
            <consortium name="The Broad Institute Genome Sequencing Center for Infectious Disease"/>
            <person name="Wu L."/>
            <person name="Ma J."/>
        </authorList>
    </citation>
    <scope>NUCLEOTIDE SEQUENCE [LARGE SCALE GENOMIC DNA]</scope>
    <source>
        <strain evidence="3">JCM 31486</strain>
    </source>
</reference>
<protein>
    <submittedName>
        <fullName evidence="2">Uma2 family endonuclease</fullName>
    </submittedName>
</protein>
<evidence type="ECO:0000259" key="1">
    <source>
        <dbReference type="Pfam" id="PF05685"/>
    </source>
</evidence>
<keyword evidence="2" id="KW-0255">Endonuclease</keyword>
<dbReference type="InterPro" id="IPR012296">
    <property type="entry name" value="Nuclease_put_TT1808"/>
</dbReference>
<name>A0ABW3MFY4_9PSEU</name>
<dbReference type="InterPro" id="IPR008538">
    <property type="entry name" value="Uma2"/>
</dbReference>
<accession>A0ABW3MFY4</accession>
<dbReference type="CDD" id="cd06260">
    <property type="entry name" value="DUF820-like"/>
    <property type="match status" value="1"/>
</dbReference>
<keyword evidence="2" id="KW-0378">Hydrolase</keyword>
<proteinExistence type="predicted"/>
<dbReference type="Proteomes" id="UP001597045">
    <property type="component" value="Unassembled WGS sequence"/>
</dbReference>
<dbReference type="Gene3D" id="3.90.1570.10">
    <property type="entry name" value="tt1808, chain A"/>
    <property type="match status" value="1"/>
</dbReference>
<evidence type="ECO:0000313" key="3">
    <source>
        <dbReference type="Proteomes" id="UP001597045"/>
    </source>
</evidence>
<gene>
    <name evidence="2" type="ORF">ACFQ1S_25010</name>
</gene>
<comment type="caution">
    <text evidence="2">The sequence shown here is derived from an EMBL/GenBank/DDBJ whole genome shotgun (WGS) entry which is preliminary data.</text>
</comment>
<keyword evidence="3" id="KW-1185">Reference proteome</keyword>